<feature type="domain" description="LD-carboxypeptidase N-terminal" evidence="3">
    <location>
        <begin position="15"/>
        <end position="134"/>
    </location>
</feature>
<protein>
    <submittedName>
        <fullName evidence="5">Peptidase S66 family protein</fullName>
    </submittedName>
</protein>
<dbReference type="Gene3D" id="3.40.50.10740">
    <property type="entry name" value="Class I glutamine amidotransferase-like"/>
    <property type="match status" value="1"/>
</dbReference>
<dbReference type="InterPro" id="IPR027478">
    <property type="entry name" value="LdcA_N"/>
</dbReference>
<evidence type="ECO:0000259" key="4">
    <source>
        <dbReference type="Pfam" id="PF17676"/>
    </source>
</evidence>
<dbReference type="EMBL" id="AP012204">
    <property type="protein sequence ID" value="BAK33351.1"/>
    <property type="molecule type" value="Genomic_DNA"/>
</dbReference>
<dbReference type="PIRSF" id="PIRSF028757">
    <property type="entry name" value="LD-carboxypeptidase"/>
    <property type="match status" value="1"/>
</dbReference>
<evidence type="ECO:0000313" key="6">
    <source>
        <dbReference type="Proteomes" id="UP000007947"/>
    </source>
</evidence>
<dbReference type="HOGENOM" id="CLU_034346_1_1_11"/>
<dbReference type="SUPFAM" id="SSF141986">
    <property type="entry name" value="LD-carboxypeptidase A C-terminal domain-like"/>
    <property type="match status" value="1"/>
</dbReference>
<organism evidence="5 6">
    <name type="scientific">Microlunatus phosphovorus (strain ATCC 700054 / DSM 10555 / JCM 9379 / NBRC 101784 / NCIMB 13414 / VKM Ac-1990 / NM-1)</name>
    <dbReference type="NCBI Taxonomy" id="1032480"/>
    <lineage>
        <taxon>Bacteria</taxon>
        <taxon>Bacillati</taxon>
        <taxon>Actinomycetota</taxon>
        <taxon>Actinomycetes</taxon>
        <taxon>Propionibacteriales</taxon>
        <taxon>Propionibacteriaceae</taxon>
        <taxon>Microlunatus</taxon>
    </lineage>
</organism>
<accession>F5XJ25</accession>
<dbReference type="Pfam" id="PF02016">
    <property type="entry name" value="Peptidase_S66"/>
    <property type="match status" value="1"/>
</dbReference>
<evidence type="ECO:0000256" key="2">
    <source>
        <dbReference type="ARBA" id="ARBA00022801"/>
    </source>
</evidence>
<dbReference type="STRING" id="1032480.MLP_03370"/>
<dbReference type="CDD" id="cd07062">
    <property type="entry name" value="Peptidase_S66_mccF_like"/>
    <property type="match status" value="1"/>
</dbReference>
<dbReference type="Pfam" id="PF17676">
    <property type="entry name" value="Peptidase_S66C"/>
    <property type="match status" value="1"/>
</dbReference>
<dbReference type="Proteomes" id="UP000007947">
    <property type="component" value="Chromosome"/>
</dbReference>
<dbReference type="KEGG" id="mph:MLP_03370"/>
<dbReference type="eggNOG" id="COG1619">
    <property type="taxonomic scope" value="Bacteria"/>
</dbReference>
<reference evidence="5 6" key="1">
    <citation type="submission" date="2011-05" db="EMBL/GenBank/DDBJ databases">
        <title>Whole genome sequence of Microlunatus phosphovorus NM-1.</title>
        <authorList>
            <person name="Hosoyama A."/>
            <person name="Sasaki K."/>
            <person name="Harada T."/>
            <person name="Igarashi R."/>
            <person name="Kawakoshi A."/>
            <person name="Sasagawa M."/>
            <person name="Fukada J."/>
            <person name="Nakamura S."/>
            <person name="Katano Y."/>
            <person name="Hanada S."/>
            <person name="Kamagata Y."/>
            <person name="Nakamura N."/>
            <person name="Yamazaki S."/>
            <person name="Fujita N."/>
        </authorList>
    </citation>
    <scope>NUCLEOTIDE SEQUENCE [LARGE SCALE GENOMIC DNA]</scope>
    <source>
        <strain evidence="6">ATCC 700054 / DSM 10555 / JCM 9379 / NBRC 101784 / NCIMB 13414 / VKM Ac-1990 / NM-1</strain>
    </source>
</reference>
<dbReference type="InterPro" id="IPR040921">
    <property type="entry name" value="Peptidase_S66C"/>
</dbReference>
<dbReference type="SUPFAM" id="SSF52317">
    <property type="entry name" value="Class I glutamine amidotransferase-like"/>
    <property type="match status" value="1"/>
</dbReference>
<dbReference type="PANTHER" id="PTHR30237:SF5">
    <property type="entry name" value="CARBOXYPEPTIDASE VC_A0337-RELATED"/>
    <property type="match status" value="1"/>
</dbReference>
<dbReference type="AlphaFoldDB" id="F5XJ25"/>
<dbReference type="PANTHER" id="PTHR30237">
    <property type="entry name" value="MURAMOYLTETRAPEPTIDE CARBOXYPEPTIDASE"/>
    <property type="match status" value="1"/>
</dbReference>
<evidence type="ECO:0000313" key="5">
    <source>
        <dbReference type="EMBL" id="BAK33351.1"/>
    </source>
</evidence>
<evidence type="ECO:0000259" key="3">
    <source>
        <dbReference type="Pfam" id="PF02016"/>
    </source>
</evidence>
<dbReference type="Gene3D" id="3.50.30.60">
    <property type="entry name" value="LD-carboxypeptidase A C-terminal domain-like"/>
    <property type="match status" value="1"/>
</dbReference>
<dbReference type="InterPro" id="IPR040449">
    <property type="entry name" value="Peptidase_S66_N"/>
</dbReference>
<evidence type="ECO:0000256" key="1">
    <source>
        <dbReference type="ARBA" id="ARBA00010233"/>
    </source>
</evidence>
<feature type="domain" description="LD-carboxypeptidase C-terminal" evidence="4">
    <location>
        <begin position="210"/>
        <end position="326"/>
    </location>
</feature>
<dbReference type="OrthoDB" id="9807329at2"/>
<keyword evidence="6" id="KW-1185">Reference proteome</keyword>
<dbReference type="GO" id="GO:0016787">
    <property type="term" value="F:hydrolase activity"/>
    <property type="evidence" value="ECO:0007669"/>
    <property type="project" value="UniProtKB-KW"/>
</dbReference>
<name>F5XJ25_MICPN</name>
<comment type="similarity">
    <text evidence="1">Belongs to the peptidase S66 family.</text>
</comment>
<dbReference type="InterPro" id="IPR029062">
    <property type="entry name" value="Class_I_gatase-like"/>
</dbReference>
<dbReference type="InterPro" id="IPR003507">
    <property type="entry name" value="S66_fam"/>
</dbReference>
<dbReference type="InterPro" id="IPR027461">
    <property type="entry name" value="Carboxypeptidase_A_C_sf"/>
</dbReference>
<sequence>MVIRFPAPLSPGDTIAVTSPSSGVAERHRARLNFAVSTLEERGYKVIVGNCMDGATHVSAPAPDRAQELATFLTDPTVRAVIPPWGGETAIDLLPLLDWDAIAAADPTWFVGFSDISTLITPMTLLTGVATVHGNNLMDTPYRVPDGLITWLDIATRATGSTFTQTSPDRYRSAGWDDYIAHPEVSEFTLNDPGTWTRLDGSVGDVDVAGRLIGGCIETLCNVTGSPYADVPKFVSEHAPEGLLVYVEASDENAFNICRHLHGMRLAGFFDHANAVLVGRTRAADTPSLTQHEAVLDALGGLGVPIIGDIECGHVPPYMPIVNGALGHLRFGGGENSLAQTLA</sequence>
<keyword evidence="2" id="KW-0378">Hydrolase</keyword>
<gene>
    <name evidence="5" type="ordered locus">MLP_03370</name>
</gene>
<proteinExistence type="inferred from homology"/>